<name>A0A2D1GQH8_9CAUD</name>
<sequence length="286" mass="31757">MITFKIRNPNSRSITSIEVYRELTGVPIPDVPVNPPLQKLDGFTTAIIDYDVVTGNIYDYRIRTVREGGDSAMSPVFTFKAVSPYGPGGFLEPMAQTVGAALLDKVTSLEELPSLQELLALFDGQPNNAINWTDKWVKVKQGSDIYFFPSMGYIEVPKTNIAALLSRINATPTITKGDCKYSFRASDLQERSYMPVLDGRFVCKYPLPTEYPRKSMASAINDIVGKNIDNVRVFMTVSESTSTVKVYKDTQKYGSSVASIVNPVSDSGTDWYWKPILKFVQESGVV</sequence>
<proteinExistence type="predicted"/>
<accession>A0A2D1GQH8</accession>
<evidence type="ECO:0000313" key="2">
    <source>
        <dbReference type="Proteomes" id="UP000242032"/>
    </source>
</evidence>
<dbReference type="EMBL" id="MF805716">
    <property type="protein sequence ID" value="ATN94597.1"/>
    <property type="molecule type" value="Genomic_DNA"/>
</dbReference>
<protein>
    <submittedName>
        <fullName evidence="1">Virion structural protein</fullName>
    </submittedName>
</protein>
<dbReference type="Proteomes" id="UP000242032">
    <property type="component" value="Segment"/>
</dbReference>
<keyword evidence="2" id="KW-1185">Reference proteome</keyword>
<evidence type="ECO:0000313" key="1">
    <source>
        <dbReference type="EMBL" id="ATN94597.1"/>
    </source>
</evidence>
<reference evidence="1 2" key="1">
    <citation type="journal article" date="2017" name="Viruses">
        <title>Differential Effect of Newly Isolated Phages Belonging to PB1-Like, phiKZ-Like and LUZ24-Like Viruses against Multi-Drug Resistant Pseudomonas aeruginosa under Varying Growth Conditions.</title>
        <authorList>
            <person name="Latz S."/>
            <person name="Kruttgen A."/>
            <person name="Hafner H."/>
            <person name="Buhl E.M."/>
            <person name="Ritter K."/>
            <person name="Horz H.P."/>
        </authorList>
    </citation>
    <scope>NUCLEOTIDE SEQUENCE [LARGE SCALE GENOMIC DNA]</scope>
</reference>
<gene>
    <name evidence="1" type="ORF">SL2_020</name>
</gene>
<organism evidence="1 2">
    <name type="scientific">Pseudomonas phage SL2</name>
    <dbReference type="NCBI Taxonomy" id="2041345"/>
    <lineage>
        <taxon>Viruses</taxon>
        <taxon>Duplodnaviria</taxon>
        <taxon>Heunggongvirae</taxon>
        <taxon>Uroviricota</taxon>
        <taxon>Caudoviricetes</taxon>
        <taxon>Chimalliviridae</taxon>
        <taxon>Phikzvirus</taxon>
        <taxon>Phikzvirus SL2</taxon>
    </lineage>
</organism>